<dbReference type="GO" id="GO:0004521">
    <property type="term" value="F:RNA endonuclease activity"/>
    <property type="evidence" value="ECO:0007669"/>
    <property type="project" value="TreeGrafter"/>
</dbReference>
<accession>A0A4Z1SRV7</accession>
<dbReference type="SUPFAM" id="SSF56281">
    <property type="entry name" value="Metallo-hydrolase/oxidoreductase"/>
    <property type="match status" value="1"/>
</dbReference>
<proteinExistence type="predicted"/>
<feature type="domain" description="Metallo-beta-lactamase" evidence="2">
    <location>
        <begin position="19"/>
        <end position="226"/>
    </location>
</feature>
<dbReference type="VEuPathDB" id="GiardiaDB:GMRT_13173"/>
<dbReference type="Gene3D" id="3.40.50.10890">
    <property type="match status" value="1"/>
</dbReference>
<dbReference type="VEuPathDB" id="GiardiaDB:GMRT_22298"/>
<comment type="caution">
    <text evidence="4">The sequence shown here is derived from an EMBL/GenBank/DDBJ whole genome shotgun (WGS) entry which is preliminary data.</text>
</comment>
<dbReference type="InterPro" id="IPR001279">
    <property type="entry name" value="Metallo-B-lactamas"/>
</dbReference>
<sequence length="686" mass="77398">MVPKDSIIFTPLGAGEEVGRSCFLLSFQRRGKRGQIMLDCGLHPGLSEQKDGCAQQALPFFDVQNLNLSLILVTHFHNDHIAALPYFVKCLRQRARAENLPEDKYIPPIYMTSPTLTIFQSNATDIGTQTRLYDEKDVSYLSSKVTPLSSFYETKTVNSITFTVLPAGHVIGAAMFLINIDGYQILYTGDFSCEPEDRHLHPAAFKALPTRLDMLIIEATYGSMTHTPRSIRETEFISEIVDTLKKEGRVLLPVFTIGRVQELLLILSEHWQKHPDLKHFPIYYISSSAKSAENLYVEDVGFLRDRHQQSHAFVKRTTSERSIGPRPCVVFCTPAMLQAGASRALFEEWCSRDSNLLLVTGYATPGTLLYRLLEENPPERIMTSAGLATERRIRIKNISFSAHSDFAQTSSVIQEMNPRDVVFIHGSYKSMESMRKGILTQFPDSLTIPEGTPVPEVDDHRVRFHYPANGQSIVFPFTRPVIVGLSLEKQAQLTENSIQRLYLSQNGFSCTAYDLKGFQAAHRGRLNSLKLTLKVTCMFTAEELQVLLSGHEYTVALEEDRIRVNCQQAVVDLILADRQIMTTFELYSAEACLHLRILLLILNTPASTLKKYSVEKILDKVGRAFGFSFVGDMLTIGQETLHIDTQQWEFITIPPGLPYLVRQRLRDTCDCARALASSWFSDHIPA</sequence>
<dbReference type="InterPro" id="IPR011108">
    <property type="entry name" value="RMMBL"/>
</dbReference>
<dbReference type="Pfam" id="PF10996">
    <property type="entry name" value="Beta-Casp"/>
    <property type="match status" value="1"/>
</dbReference>
<dbReference type="GO" id="GO:0004534">
    <property type="term" value="F:5'-3' RNA exonuclease activity"/>
    <property type="evidence" value="ECO:0007669"/>
    <property type="project" value="TreeGrafter"/>
</dbReference>
<protein>
    <submittedName>
        <fullName evidence="4">Cleavage and polyadenylation specificity factor</fullName>
    </submittedName>
</protein>
<evidence type="ECO:0000259" key="2">
    <source>
        <dbReference type="SMART" id="SM00849"/>
    </source>
</evidence>
<dbReference type="PANTHER" id="PTHR11203:SF11">
    <property type="entry name" value="CLEAVAGE AND POLYADENYLATION SPECIFICITY FACTOR SUBUNIT 3"/>
    <property type="match status" value="1"/>
</dbReference>
<dbReference type="GO" id="GO:0005847">
    <property type="term" value="C:mRNA cleavage and polyadenylation specificity factor complex"/>
    <property type="evidence" value="ECO:0007669"/>
    <property type="project" value="TreeGrafter"/>
</dbReference>
<dbReference type="EMBL" id="VDLU01000002">
    <property type="protein sequence ID" value="TNJ28642.1"/>
    <property type="molecule type" value="Genomic_DNA"/>
</dbReference>
<evidence type="ECO:0000313" key="4">
    <source>
        <dbReference type="EMBL" id="TNJ28642.1"/>
    </source>
</evidence>
<dbReference type="GO" id="GO:0006398">
    <property type="term" value="P:mRNA 3'-end processing by stem-loop binding and cleavage"/>
    <property type="evidence" value="ECO:0007669"/>
    <property type="project" value="TreeGrafter"/>
</dbReference>
<dbReference type="InterPro" id="IPR050698">
    <property type="entry name" value="MBL"/>
</dbReference>
<reference evidence="4 6" key="1">
    <citation type="submission" date="2019-05" db="EMBL/GenBank/DDBJ databases">
        <title>The compact genome of Giardia muris reveals important steps in the evolution of intestinal protozoan parasites.</title>
        <authorList>
            <person name="Xu F."/>
            <person name="Jimenez-Gonzalez A."/>
            <person name="Einarsson E."/>
            <person name="Astvaldsson A."/>
            <person name="Peirasmaki D."/>
            <person name="Eckmann L."/>
            <person name="Andersson J.O."/>
            <person name="Svard S.G."/>
            <person name="Jerlstrom-Hultqvist J."/>
        </authorList>
    </citation>
    <scope>NUCLEOTIDE SEQUENCE [LARGE SCALE GENOMIC DNA]</scope>
    <source>
        <strain evidence="4 6">Roberts-Thomson</strain>
    </source>
</reference>
<dbReference type="GO" id="GO:0003723">
    <property type="term" value="F:RNA binding"/>
    <property type="evidence" value="ECO:0007669"/>
    <property type="project" value="TreeGrafter"/>
</dbReference>
<dbReference type="InterPro" id="IPR022712">
    <property type="entry name" value="Beta_Casp"/>
</dbReference>
<dbReference type="PANTHER" id="PTHR11203">
    <property type="entry name" value="CLEAVAGE AND POLYADENYLATION SPECIFICITY FACTOR FAMILY MEMBER"/>
    <property type="match status" value="1"/>
</dbReference>
<evidence type="ECO:0000256" key="1">
    <source>
        <dbReference type="ARBA" id="ARBA00022801"/>
    </source>
</evidence>
<dbReference type="SMART" id="SM00849">
    <property type="entry name" value="Lactamase_B"/>
    <property type="match status" value="1"/>
</dbReference>
<dbReference type="InterPro" id="IPR036866">
    <property type="entry name" value="RibonucZ/Hydroxyglut_hydro"/>
</dbReference>
<dbReference type="Pfam" id="PF07521">
    <property type="entry name" value="RMMBL"/>
    <property type="match status" value="1"/>
</dbReference>
<feature type="domain" description="Beta-Casp" evidence="3">
    <location>
        <begin position="260"/>
        <end position="372"/>
    </location>
</feature>
<evidence type="ECO:0000313" key="6">
    <source>
        <dbReference type="Proteomes" id="UP000315496"/>
    </source>
</evidence>
<dbReference type="EMBL" id="VDLU01000002">
    <property type="protein sequence ID" value="TNJ28649.1"/>
    <property type="molecule type" value="Genomic_DNA"/>
</dbReference>
<dbReference type="AlphaFoldDB" id="A0A4Z1SRV7"/>
<name>A0A4Z1SRV7_GIAMU</name>
<dbReference type="Proteomes" id="UP000315496">
    <property type="component" value="Chromosome 2"/>
</dbReference>
<evidence type="ECO:0000313" key="5">
    <source>
        <dbReference type="EMBL" id="TNJ28649.1"/>
    </source>
</evidence>
<dbReference type="OrthoDB" id="10249535at2759"/>
<gene>
    <name evidence="5" type="ORF">GMRT_13173</name>
    <name evidence="4" type="ORF">GMRT_22298</name>
</gene>
<dbReference type="Gene3D" id="3.60.15.10">
    <property type="entry name" value="Ribonuclease Z/Hydroxyacylglutathione hydrolase-like"/>
    <property type="match status" value="1"/>
</dbReference>
<keyword evidence="6" id="KW-1185">Reference proteome</keyword>
<dbReference type="Pfam" id="PF00753">
    <property type="entry name" value="Lactamase_B"/>
    <property type="match status" value="1"/>
</dbReference>
<evidence type="ECO:0000259" key="3">
    <source>
        <dbReference type="SMART" id="SM01027"/>
    </source>
</evidence>
<keyword evidence="1" id="KW-0378">Hydrolase</keyword>
<dbReference type="SMART" id="SM01027">
    <property type="entry name" value="Beta-Casp"/>
    <property type="match status" value="1"/>
</dbReference>
<organism evidence="4 6">
    <name type="scientific">Giardia muris</name>
    <dbReference type="NCBI Taxonomy" id="5742"/>
    <lineage>
        <taxon>Eukaryota</taxon>
        <taxon>Metamonada</taxon>
        <taxon>Diplomonadida</taxon>
        <taxon>Hexamitidae</taxon>
        <taxon>Giardiinae</taxon>
        <taxon>Giardia</taxon>
    </lineage>
</organism>